<organism evidence="4 5">
    <name type="scientific">Pyrobaculum arsenaticum</name>
    <dbReference type="NCBI Taxonomy" id="121277"/>
    <lineage>
        <taxon>Archaea</taxon>
        <taxon>Thermoproteota</taxon>
        <taxon>Thermoprotei</taxon>
        <taxon>Thermoproteales</taxon>
        <taxon>Thermoproteaceae</taxon>
        <taxon>Pyrobaculum</taxon>
    </lineage>
</organism>
<dbReference type="Gene3D" id="3.10.580.10">
    <property type="entry name" value="CBS-domain"/>
    <property type="match status" value="1"/>
</dbReference>
<dbReference type="EMBL" id="JAAVJF010000004">
    <property type="protein sequence ID" value="NYR15971.1"/>
    <property type="molecule type" value="Genomic_DNA"/>
</dbReference>
<dbReference type="SUPFAM" id="SSF54631">
    <property type="entry name" value="CBS-domain pair"/>
    <property type="match status" value="1"/>
</dbReference>
<proteinExistence type="predicted"/>
<dbReference type="OMA" id="CFERAIL"/>
<dbReference type="InterPro" id="IPR000644">
    <property type="entry name" value="CBS_dom"/>
</dbReference>
<dbReference type="RefSeq" id="WP_011901554.1">
    <property type="nucleotide sequence ID" value="NZ_JAAVJF010000004.1"/>
</dbReference>
<keyword evidence="1 2" id="KW-0129">CBS domain</keyword>
<evidence type="ECO:0000313" key="5">
    <source>
        <dbReference type="Proteomes" id="UP000554766"/>
    </source>
</evidence>
<reference evidence="4 5" key="1">
    <citation type="journal article" date="2020" name="Nat. Commun.">
        <title>The structures of two archaeal type IV pili illuminate evolutionary relationships.</title>
        <authorList>
            <person name="Wang F."/>
            <person name="Baquero D.P."/>
            <person name="Su Z."/>
            <person name="Beltran L.C."/>
            <person name="Prangishvili D."/>
            <person name="Krupovic M."/>
            <person name="Egelman E.H."/>
        </authorList>
    </citation>
    <scope>NUCLEOTIDE SEQUENCE [LARGE SCALE GENOMIC DNA]</scope>
    <source>
        <strain evidence="4 5">2GA</strain>
    </source>
</reference>
<dbReference type="SMART" id="SM00116">
    <property type="entry name" value="CBS"/>
    <property type="match status" value="2"/>
</dbReference>
<dbReference type="InterPro" id="IPR051257">
    <property type="entry name" value="Diverse_CBS-Domain"/>
</dbReference>
<dbReference type="InterPro" id="IPR046342">
    <property type="entry name" value="CBS_dom_sf"/>
</dbReference>
<gene>
    <name evidence="4" type="ORF">HC235_08530</name>
</gene>
<feature type="domain" description="CBS" evidence="3">
    <location>
        <begin position="70"/>
        <end position="131"/>
    </location>
</feature>
<protein>
    <submittedName>
        <fullName evidence="4">CBS domain-containing protein</fullName>
    </submittedName>
</protein>
<dbReference type="PROSITE" id="PS51371">
    <property type="entry name" value="CBS"/>
    <property type="match status" value="2"/>
</dbReference>
<evidence type="ECO:0000256" key="1">
    <source>
        <dbReference type="ARBA" id="ARBA00023122"/>
    </source>
</evidence>
<evidence type="ECO:0000256" key="2">
    <source>
        <dbReference type="PROSITE-ProRule" id="PRU00703"/>
    </source>
</evidence>
<name>A0A7L4PAS2_9CREN</name>
<evidence type="ECO:0000313" key="4">
    <source>
        <dbReference type="EMBL" id="NYR15971.1"/>
    </source>
</evidence>
<accession>A0A7L4PAS2</accession>
<dbReference type="Pfam" id="PF00571">
    <property type="entry name" value="CBS"/>
    <property type="match status" value="2"/>
</dbReference>
<dbReference type="Proteomes" id="UP000554766">
    <property type="component" value="Unassembled WGS sequence"/>
</dbReference>
<dbReference type="GeneID" id="5054148"/>
<evidence type="ECO:0000259" key="3">
    <source>
        <dbReference type="PROSITE" id="PS51371"/>
    </source>
</evidence>
<keyword evidence="5" id="KW-1185">Reference proteome</keyword>
<comment type="caution">
    <text evidence="4">The sequence shown here is derived from an EMBL/GenBank/DDBJ whole genome shotgun (WGS) entry which is preliminary data.</text>
</comment>
<dbReference type="PANTHER" id="PTHR43080">
    <property type="entry name" value="CBS DOMAIN-CONTAINING PROTEIN CBSX3, MITOCHONDRIAL"/>
    <property type="match status" value="1"/>
</dbReference>
<feature type="domain" description="CBS" evidence="3">
    <location>
        <begin position="8"/>
        <end position="66"/>
    </location>
</feature>
<dbReference type="AlphaFoldDB" id="A0A7L4PAS2"/>
<dbReference type="CDD" id="cd09836">
    <property type="entry name" value="CBS_pair_arch"/>
    <property type="match status" value="1"/>
</dbReference>
<dbReference type="PANTHER" id="PTHR43080:SF2">
    <property type="entry name" value="CBS DOMAIN-CONTAINING PROTEIN"/>
    <property type="match status" value="1"/>
</dbReference>
<sequence length="138" mass="15064">MIRVSDLLRRPLVSLPETATIREVATELAKNRVGLAVLTARNNPKKPVAVVSERDILKAVAQRLDLDGPATSIANSPITVMDTDPVRVAAEKMRQHNIRHVVVVNKNGELVGVLSIRDICFERAILMELASTEVPATP</sequence>